<evidence type="ECO:0000313" key="1">
    <source>
        <dbReference type="EMBL" id="NVY95951.1"/>
    </source>
</evidence>
<dbReference type="AlphaFoldDB" id="A0A850R1Q1"/>
<organism evidence="1 2">
    <name type="scientific">Bombilactobacillus apium</name>
    <dbReference type="NCBI Taxonomy" id="2675299"/>
    <lineage>
        <taxon>Bacteria</taxon>
        <taxon>Bacillati</taxon>
        <taxon>Bacillota</taxon>
        <taxon>Bacilli</taxon>
        <taxon>Lactobacillales</taxon>
        <taxon>Lactobacillaceae</taxon>
        <taxon>Bombilactobacillus</taxon>
    </lineage>
</organism>
<evidence type="ECO:0000313" key="2">
    <source>
        <dbReference type="Proteomes" id="UP000563523"/>
    </source>
</evidence>
<accession>A0A850R1Q1</accession>
<keyword evidence="2" id="KW-1185">Reference proteome</keyword>
<name>A0A850R1Q1_9LACO</name>
<dbReference type="EMBL" id="JABZEC010000002">
    <property type="protein sequence ID" value="NVY95951.1"/>
    <property type="molecule type" value="Genomic_DNA"/>
</dbReference>
<gene>
    <name evidence="1" type="ORF">HU830_01930</name>
</gene>
<dbReference type="PIRSF" id="PIRSF021265">
    <property type="entry name" value="DUF956"/>
    <property type="match status" value="1"/>
</dbReference>
<protein>
    <submittedName>
        <fullName evidence="1">DUF956 family protein</fullName>
    </submittedName>
</protein>
<comment type="caution">
    <text evidence="1">The sequence shown here is derived from an EMBL/GenBank/DDBJ whole genome shotgun (WGS) entry which is preliminary data.</text>
</comment>
<dbReference type="RefSeq" id="WP_176942123.1">
    <property type="nucleotide sequence ID" value="NZ_JABZEC010000002.1"/>
</dbReference>
<dbReference type="InterPro" id="IPR010360">
    <property type="entry name" value="DUF956"/>
</dbReference>
<proteinExistence type="predicted"/>
<dbReference type="Proteomes" id="UP000563523">
    <property type="component" value="Unassembled WGS sequence"/>
</dbReference>
<dbReference type="Pfam" id="PF06115">
    <property type="entry name" value="DUF956"/>
    <property type="match status" value="1"/>
</dbReference>
<sequence>MVQSLNTKVTLTCAGTSHLGLSSYGQLMIGDRAFEFYAEANPQNFIQIPWAEVDYVVVSALLKGKWIPRFGLKIKSGSVLTFSARDPKLVLRTIREYIPAERIVHSLSFFQVLWRRFHRRK</sequence>
<reference evidence="1 2" key="1">
    <citation type="submission" date="2020-06" db="EMBL/GenBank/DDBJ databases">
        <authorList>
            <person name="Kang J."/>
        </authorList>
    </citation>
    <scope>NUCLEOTIDE SEQUENCE [LARGE SCALE GENOMIC DNA]</scope>
    <source>
        <strain evidence="1 2">DCY120</strain>
    </source>
</reference>